<dbReference type="InterPro" id="IPR043137">
    <property type="entry name" value="GGT_ssub_C"/>
</dbReference>
<dbReference type="RefSeq" id="WP_059108002.1">
    <property type="nucleotide sequence ID" value="NZ_AP024589.1"/>
</dbReference>
<feature type="transmembrane region" description="Helical" evidence="5">
    <location>
        <begin position="7"/>
        <end position="26"/>
    </location>
</feature>
<dbReference type="GO" id="GO:0016740">
    <property type="term" value="F:transferase activity"/>
    <property type="evidence" value="ECO:0007669"/>
    <property type="project" value="UniProtKB-KW"/>
</dbReference>
<dbReference type="PANTHER" id="PTHR43199:SF1">
    <property type="entry name" value="GLUTATHIONE HYDROLASE PROENZYME"/>
    <property type="match status" value="1"/>
</dbReference>
<evidence type="ECO:0000256" key="2">
    <source>
        <dbReference type="ARBA" id="ARBA00022679"/>
    </source>
</evidence>
<evidence type="ECO:0000313" key="6">
    <source>
        <dbReference type="EMBL" id="PNZ67404.1"/>
    </source>
</evidence>
<gene>
    <name evidence="6" type="ORF">CD158_06160</name>
</gene>
<keyword evidence="5" id="KW-0812">Transmembrane</keyword>
<sequence>MNMYNKKFLILILVATIAVSFVFYFYTKPDTYDKNELYENKIAGHTQSASNQQKYGVASSNTIATRIGNKILKDGGNAADATMGVGYALAVTEPHSSGLGGGGVMLTYNGDQNAEPKQYQYKDISSYNFKQKDVIGTPGFVKGMHEAHQREGKMSEKDILNYVIPLATDGFEVDSELERSLKLYGSDVDRDSPFFDGSRTKREGDVVKQPALAKTLKGIRDNGPDYFYDKVGKSISKQLDNKLTKKDFQDYEMTPKAPVSTDYLNDKIYSASNPLSGTLMLQGLEIDEAMNNSVPMNRTDYLEGVIKSRNLMYQNRDIVNGQDNNSENYLSQEYILSQLNEVNQTQEEINPEGIDNTHTTHFVVVDKDGNLTSTTNTLDSYFGSGKYMKEGFYMNNALKNFSSDPNSPNYGEKHKQPRSFTAPTIVVGPNFYMGIGTPGGNKIPTMLNEVIVDYIRNDSTLQDALDKPRFYNDGGTVYYEKAMPNSDIDVFKNMGYNVEEKRNDPNFGSVQAAVYNEDDDTVEVGQDVGNR</sequence>
<dbReference type="InterPro" id="IPR051792">
    <property type="entry name" value="GGT_bact"/>
</dbReference>
<dbReference type="Pfam" id="PF01019">
    <property type="entry name" value="G_glu_transpept"/>
    <property type="match status" value="1"/>
</dbReference>
<dbReference type="GO" id="GO:0016787">
    <property type="term" value="F:hydrolase activity"/>
    <property type="evidence" value="ECO:0007669"/>
    <property type="project" value="UniProtKB-KW"/>
</dbReference>
<dbReference type="Proteomes" id="UP000242470">
    <property type="component" value="Unassembled WGS sequence"/>
</dbReference>
<dbReference type="GeneID" id="64982959"/>
<keyword evidence="2" id="KW-0808">Transferase</keyword>
<dbReference type="Gene3D" id="1.10.246.230">
    <property type="match status" value="1"/>
</dbReference>
<evidence type="ECO:0000256" key="4">
    <source>
        <dbReference type="ARBA" id="ARBA00023145"/>
    </source>
</evidence>
<dbReference type="SUPFAM" id="SSF56235">
    <property type="entry name" value="N-terminal nucleophile aminohydrolases (Ntn hydrolases)"/>
    <property type="match status" value="1"/>
</dbReference>
<evidence type="ECO:0000256" key="1">
    <source>
        <dbReference type="ARBA" id="ARBA00009381"/>
    </source>
</evidence>
<dbReference type="PRINTS" id="PR01210">
    <property type="entry name" value="GGTRANSPTASE"/>
</dbReference>
<dbReference type="Gene3D" id="3.60.20.40">
    <property type="match status" value="1"/>
</dbReference>
<proteinExistence type="inferred from homology"/>
<dbReference type="InterPro" id="IPR029055">
    <property type="entry name" value="Ntn_hydrolases_N"/>
</dbReference>
<comment type="similarity">
    <text evidence="1">Belongs to the gamma-glutamyltransferase family.</text>
</comment>
<keyword evidence="4" id="KW-0865">Zymogen</keyword>
<dbReference type="PANTHER" id="PTHR43199">
    <property type="entry name" value="GLUTATHIONE HYDROLASE"/>
    <property type="match status" value="1"/>
</dbReference>
<accession>A0AAP8TT45</accession>
<organism evidence="6 7">
    <name type="scientific">Staphylococcus auricularis</name>
    <dbReference type="NCBI Taxonomy" id="29379"/>
    <lineage>
        <taxon>Bacteria</taxon>
        <taxon>Bacillati</taxon>
        <taxon>Bacillota</taxon>
        <taxon>Bacilli</taxon>
        <taxon>Bacillales</taxon>
        <taxon>Staphylococcaceae</taxon>
        <taxon>Staphylococcus</taxon>
    </lineage>
</organism>
<comment type="caution">
    <text evidence="6">The sequence shown here is derived from an EMBL/GenBank/DDBJ whole genome shotgun (WGS) entry which is preliminary data.</text>
</comment>
<evidence type="ECO:0000313" key="7">
    <source>
        <dbReference type="Proteomes" id="UP000242470"/>
    </source>
</evidence>
<protein>
    <submittedName>
        <fullName evidence="6">Gamma-glutamyltranspeptidase</fullName>
    </submittedName>
</protein>
<dbReference type="EMBL" id="PPQW01000030">
    <property type="protein sequence ID" value="PNZ67404.1"/>
    <property type="molecule type" value="Genomic_DNA"/>
</dbReference>
<keyword evidence="5" id="KW-1133">Transmembrane helix</keyword>
<keyword evidence="5" id="KW-0472">Membrane</keyword>
<dbReference type="AlphaFoldDB" id="A0AAP8TT45"/>
<evidence type="ECO:0000256" key="3">
    <source>
        <dbReference type="ARBA" id="ARBA00022801"/>
    </source>
</evidence>
<reference evidence="6 7" key="1">
    <citation type="submission" date="2017-08" db="EMBL/GenBank/DDBJ databases">
        <title>Draft genome sequences of 64 type strains of genus Staph aureus.</title>
        <authorList>
            <person name="Cole K."/>
            <person name="Golubchik T."/>
            <person name="Russell J."/>
            <person name="Foster D."/>
            <person name="Llewelyn M."/>
            <person name="Wilson D."/>
            <person name="Crook D."/>
            <person name="Paul J."/>
        </authorList>
    </citation>
    <scope>NUCLEOTIDE SEQUENCE [LARGE SCALE GENOMIC DNA]</scope>
    <source>
        <strain evidence="6 7">NCTC 12101</strain>
    </source>
</reference>
<keyword evidence="3" id="KW-0378">Hydrolase</keyword>
<name>A0AAP8TT45_9STAP</name>
<evidence type="ECO:0000256" key="5">
    <source>
        <dbReference type="SAM" id="Phobius"/>
    </source>
</evidence>